<protein>
    <submittedName>
        <fullName evidence="1">Uncharacterized protein</fullName>
    </submittedName>
</protein>
<dbReference type="RefSeq" id="WP_140928615.1">
    <property type="nucleotide sequence ID" value="NZ_VFSU01000028.1"/>
</dbReference>
<dbReference type="Proteomes" id="UP000319897">
    <property type="component" value="Unassembled WGS sequence"/>
</dbReference>
<keyword evidence="2" id="KW-1185">Reference proteome</keyword>
<gene>
    <name evidence="1" type="ORF">FJQ54_11790</name>
</gene>
<accession>A0A501XI52</accession>
<proteinExistence type="predicted"/>
<sequence length="115" mass="12469">MSLFALFLLAQAATTPPPEAAPDDGDEIVILARKLKLVQVHLLRTGHGQPGICTIQKSSGDAEVDKLTCEAAVACTLKLPSRSTPPAEMTACTREEQARRVEELADKRMQEDKNN</sequence>
<evidence type="ECO:0000313" key="1">
    <source>
        <dbReference type="EMBL" id="TPE60089.1"/>
    </source>
</evidence>
<reference evidence="1 2" key="1">
    <citation type="submission" date="2019-06" db="EMBL/GenBank/DDBJ databases">
        <authorList>
            <person name="Lee I."/>
            <person name="Jang G.I."/>
            <person name="Hwang C.Y."/>
        </authorList>
    </citation>
    <scope>NUCLEOTIDE SEQUENCE [LARGE SCALE GENOMIC DNA]</scope>
    <source>
        <strain evidence="1 2">PAMC 28131</strain>
    </source>
</reference>
<organism evidence="1 2">
    <name type="scientific">Sandaracinobacter neustonicus</name>
    <dbReference type="NCBI Taxonomy" id="1715348"/>
    <lineage>
        <taxon>Bacteria</taxon>
        <taxon>Pseudomonadati</taxon>
        <taxon>Pseudomonadota</taxon>
        <taxon>Alphaproteobacteria</taxon>
        <taxon>Sphingomonadales</taxon>
        <taxon>Sphingosinicellaceae</taxon>
        <taxon>Sandaracinobacter</taxon>
    </lineage>
</organism>
<name>A0A501XI52_9SPHN</name>
<dbReference type="OrthoDB" id="7571195at2"/>
<comment type="caution">
    <text evidence="1">The sequence shown here is derived from an EMBL/GenBank/DDBJ whole genome shotgun (WGS) entry which is preliminary data.</text>
</comment>
<dbReference type="EMBL" id="VFSU01000028">
    <property type="protein sequence ID" value="TPE60089.1"/>
    <property type="molecule type" value="Genomic_DNA"/>
</dbReference>
<evidence type="ECO:0000313" key="2">
    <source>
        <dbReference type="Proteomes" id="UP000319897"/>
    </source>
</evidence>
<dbReference type="AlphaFoldDB" id="A0A501XI52"/>